<organism evidence="3 4">
    <name type="scientific">Pseudopedobacter beijingensis</name>
    <dbReference type="NCBI Taxonomy" id="1207056"/>
    <lineage>
        <taxon>Bacteria</taxon>
        <taxon>Pseudomonadati</taxon>
        <taxon>Bacteroidota</taxon>
        <taxon>Sphingobacteriia</taxon>
        <taxon>Sphingobacteriales</taxon>
        <taxon>Sphingobacteriaceae</taxon>
        <taxon>Pseudopedobacter</taxon>
    </lineage>
</organism>
<proteinExistence type="predicted"/>
<comment type="caution">
    <text evidence="3">The sequence shown here is derived from an EMBL/GenBank/DDBJ whole genome shotgun (WGS) entry which is preliminary data.</text>
</comment>
<dbReference type="NCBIfam" id="NF041518">
    <property type="entry name" value="choice_anch_Q"/>
    <property type="match status" value="1"/>
</dbReference>
<dbReference type="Proteomes" id="UP001597118">
    <property type="component" value="Unassembled WGS sequence"/>
</dbReference>
<dbReference type="InterPro" id="IPR039448">
    <property type="entry name" value="Beta_helix"/>
</dbReference>
<sequence length="818" mass="84468">MENKVNPIMKIRSMFRKCIWSKLLAFIISVNLFSCKKAEIQDNVINSFSRFGSNTTISKVIAGNSNTAKPVFWAFVTASGAAQNASGMIWLQDETAGIAIKLKENQSTRFVPGTLVLVQTDGLKVKREGSFYLLGLPEGDNIKALSETELADYVTVAAQEQLVGIPQITLDQVDASYNQRVVTISDIEVVDEHLTGNFGSDTEQEKAVVFQDCSGNEITLVTNIDAELAPIAIKTGHGNLTGLVTLNNGVKQIRLLDAAAADVLKGARCTYLQYADKKYFVTPNGNVLNDGKSWATAKSLEAAIAAAVSGDSIFVAKGTYAAVSGNALISLSAANDGIRLYGGFAGTETSLKQRVFGTTAADSTILEGNNNRVIFNNATPALPITDIIYDGFTITNGLATGSTSGGGMYNYYASVTVNNCIFKDNRSGGSGGGMYNTYNTITVSNCKFYGNIADANGGGALLASTGSNAVIDNCVFDSNAATHTSSGIGGGVSTYSDAVPTTVTVTNSTFNRNSSASRGGGMFNSRNVTTTISGCTFTNNTAVNGAGMYNNTDSAPNISNCTFTGNIATTYGGGMYNFTNSAPDISNCTFTSNEANSAASTTGTGGGGLYSVDANPTIIYCVFLGNKAANGGGVNISNAGTLKFINCLLAGNKANNAGGAAYITNTAGKTCTPTFINSTIAGNNANTGGGMYNTGTASSNGTNAVITNCIIYGNTTGIINSAAAGATATVTYSNVQYTGGSETNYASGTGNINANPLFVSSPAYSTAPFTGGNYALQGGSPAINAGNNSAINGYATDLAGNPRIKNTTVDMGAYEYQN</sequence>
<dbReference type="InterPro" id="IPR011050">
    <property type="entry name" value="Pectin_lyase_fold/virulence"/>
</dbReference>
<keyword evidence="4" id="KW-1185">Reference proteome</keyword>
<protein>
    <submittedName>
        <fullName evidence="3">DUF5689 domain-containing protein</fullName>
    </submittedName>
</protein>
<dbReference type="Gene3D" id="2.160.20.10">
    <property type="entry name" value="Single-stranded right-handed beta-helix, Pectin lyase-like"/>
    <property type="match status" value="1"/>
</dbReference>
<dbReference type="RefSeq" id="WP_379662864.1">
    <property type="nucleotide sequence ID" value="NZ_JBHUDG010000017.1"/>
</dbReference>
<evidence type="ECO:0000259" key="1">
    <source>
        <dbReference type="Pfam" id="PF13229"/>
    </source>
</evidence>
<gene>
    <name evidence="3" type="ORF">ACFSAH_11400</name>
</gene>
<dbReference type="InterPro" id="IPR043744">
    <property type="entry name" value="DUF5689"/>
</dbReference>
<feature type="domain" description="DUF5689" evidence="2">
    <location>
        <begin position="67"/>
        <end position="256"/>
    </location>
</feature>
<feature type="domain" description="Right handed beta helix" evidence="1">
    <location>
        <begin position="499"/>
        <end position="679"/>
    </location>
</feature>
<name>A0ABW4IET0_9SPHI</name>
<dbReference type="Pfam" id="PF18942">
    <property type="entry name" value="DUF5689"/>
    <property type="match status" value="1"/>
</dbReference>
<dbReference type="SUPFAM" id="SSF51126">
    <property type="entry name" value="Pectin lyase-like"/>
    <property type="match status" value="2"/>
</dbReference>
<dbReference type="InterPro" id="IPR059226">
    <property type="entry name" value="Choice_anch_Q_dom"/>
</dbReference>
<dbReference type="EMBL" id="JBHUDG010000017">
    <property type="protein sequence ID" value="MFD1630487.1"/>
    <property type="molecule type" value="Genomic_DNA"/>
</dbReference>
<evidence type="ECO:0000313" key="4">
    <source>
        <dbReference type="Proteomes" id="UP001597118"/>
    </source>
</evidence>
<dbReference type="InterPro" id="IPR006626">
    <property type="entry name" value="PbH1"/>
</dbReference>
<reference evidence="4" key="1">
    <citation type="journal article" date="2019" name="Int. J. Syst. Evol. Microbiol.">
        <title>The Global Catalogue of Microorganisms (GCM) 10K type strain sequencing project: providing services to taxonomists for standard genome sequencing and annotation.</title>
        <authorList>
            <consortium name="The Broad Institute Genomics Platform"/>
            <consortium name="The Broad Institute Genome Sequencing Center for Infectious Disease"/>
            <person name="Wu L."/>
            <person name="Ma J."/>
        </authorList>
    </citation>
    <scope>NUCLEOTIDE SEQUENCE [LARGE SCALE GENOMIC DNA]</scope>
    <source>
        <strain evidence="4">CCUG 53762</strain>
    </source>
</reference>
<dbReference type="PANTHER" id="PTHR11319">
    <property type="entry name" value="G PROTEIN-COUPLED RECEPTOR-RELATED"/>
    <property type="match status" value="1"/>
</dbReference>
<dbReference type="InterPro" id="IPR012334">
    <property type="entry name" value="Pectin_lyas_fold"/>
</dbReference>
<evidence type="ECO:0000313" key="3">
    <source>
        <dbReference type="EMBL" id="MFD1630487.1"/>
    </source>
</evidence>
<dbReference type="SMART" id="SM00710">
    <property type="entry name" value="PbH1"/>
    <property type="match status" value="10"/>
</dbReference>
<evidence type="ECO:0000259" key="2">
    <source>
        <dbReference type="Pfam" id="PF18942"/>
    </source>
</evidence>
<accession>A0ABW4IET0</accession>
<dbReference type="PANTHER" id="PTHR11319:SF35">
    <property type="entry name" value="OUTER MEMBRANE PROTEIN PMPC-RELATED"/>
    <property type="match status" value="1"/>
</dbReference>
<dbReference type="Pfam" id="PF13229">
    <property type="entry name" value="Beta_helix"/>
    <property type="match status" value="1"/>
</dbReference>